<sequence>MSADLSKMAPAELKAAMTGGTDGWGSYASAAEHVPYSRPVVSRRRCLCGCKSRETHAGMANGIALTNGCELYVARWVRAHR</sequence>
<reference evidence="1" key="1">
    <citation type="journal article" date="2014" name="Int. J. Syst. Evol. Microbiol.">
        <title>Complete genome sequence of Corynebacterium casei LMG S-19264T (=DSM 44701T), isolated from a smear-ripened cheese.</title>
        <authorList>
            <consortium name="US DOE Joint Genome Institute (JGI-PGF)"/>
            <person name="Walter F."/>
            <person name="Albersmeier A."/>
            <person name="Kalinowski J."/>
            <person name="Ruckert C."/>
        </authorList>
    </citation>
    <scope>NUCLEOTIDE SEQUENCE</scope>
    <source>
        <strain evidence="1">CGMCC 1.15493</strain>
    </source>
</reference>
<proteinExistence type="predicted"/>
<dbReference type="Proteomes" id="UP000613160">
    <property type="component" value="Unassembled WGS sequence"/>
</dbReference>
<accession>A0A916Y5K3</accession>
<keyword evidence="2" id="KW-1185">Reference proteome</keyword>
<comment type="caution">
    <text evidence="1">The sequence shown here is derived from an EMBL/GenBank/DDBJ whole genome shotgun (WGS) entry which is preliminary data.</text>
</comment>
<gene>
    <name evidence="1" type="ORF">GCM10011335_37070</name>
</gene>
<organism evidence="1 2">
    <name type="scientific">Aureimonas glaciei</name>
    <dbReference type="NCBI Taxonomy" id="1776957"/>
    <lineage>
        <taxon>Bacteria</taxon>
        <taxon>Pseudomonadati</taxon>
        <taxon>Pseudomonadota</taxon>
        <taxon>Alphaproteobacteria</taxon>
        <taxon>Hyphomicrobiales</taxon>
        <taxon>Aurantimonadaceae</taxon>
        <taxon>Aureimonas</taxon>
    </lineage>
</organism>
<protein>
    <submittedName>
        <fullName evidence="1">Uncharacterized protein</fullName>
    </submittedName>
</protein>
<reference evidence="1" key="2">
    <citation type="submission" date="2020-09" db="EMBL/GenBank/DDBJ databases">
        <authorList>
            <person name="Sun Q."/>
            <person name="Zhou Y."/>
        </authorList>
    </citation>
    <scope>NUCLEOTIDE SEQUENCE</scope>
    <source>
        <strain evidence="1">CGMCC 1.15493</strain>
    </source>
</reference>
<evidence type="ECO:0000313" key="2">
    <source>
        <dbReference type="Proteomes" id="UP000613160"/>
    </source>
</evidence>
<evidence type="ECO:0000313" key="1">
    <source>
        <dbReference type="EMBL" id="GGD30610.1"/>
    </source>
</evidence>
<dbReference type="AlphaFoldDB" id="A0A916Y5K3"/>
<name>A0A916Y5K3_9HYPH</name>
<dbReference type="EMBL" id="BMJJ01000009">
    <property type="protein sequence ID" value="GGD30610.1"/>
    <property type="molecule type" value="Genomic_DNA"/>
</dbReference>